<proteinExistence type="predicted"/>
<protein>
    <submittedName>
        <fullName evidence="1">Uncharacterized protein</fullName>
    </submittedName>
</protein>
<sequence>MTKKIVTEKEILDANKNIIEKFKNMPFYELDCLLSIMEEKDNEFREEIDFKLYSNSIDELDIITLNDYKEQKFQKRSFINGIKNLKYSESFKDFTTIKNS</sequence>
<dbReference type="AlphaFoldDB" id="A0A2T6BSC2"/>
<evidence type="ECO:0000313" key="1">
    <source>
        <dbReference type="EMBL" id="PTX58954.1"/>
    </source>
</evidence>
<name>A0A2T6BSC2_9FLAO</name>
<reference evidence="1 2" key="1">
    <citation type="submission" date="2018-04" db="EMBL/GenBank/DDBJ databases">
        <title>Genomic Encyclopedia of Archaeal and Bacterial Type Strains, Phase II (KMG-II): from individual species to whole genera.</title>
        <authorList>
            <person name="Goeker M."/>
        </authorList>
    </citation>
    <scope>NUCLEOTIDE SEQUENCE [LARGE SCALE GENOMIC DNA]</scope>
    <source>
        <strain evidence="1 2">DSM 25731</strain>
    </source>
</reference>
<organism evidence="1 2">
    <name type="scientific">Kordia periserrulae</name>
    <dbReference type="NCBI Taxonomy" id="701523"/>
    <lineage>
        <taxon>Bacteria</taxon>
        <taxon>Pseudomonadati</taxon>
        <taxon>Bacteroidota</taxon>
        <taxon>Flavobacteriia</taxon>
        <taxon>Flavobacteriales</taxon>
        <taxon>Flavobacteriaceae</taxon>
        <taxon>Kordia</taxon>
    </lineage>
</organism>
<gene>
    <name evidence="1" type="ORF">C8N46_11123</name>
</gene>
<dbReference type="RefSeq" id="WP_108116487.1">
    <property type="nucleotide sequence ID" value="NZ_QBKT01000011.1"/>
</dbReference>
<keyword evidence="2" id="KW-1185">Reference proteome</keyword>
<accession>A0A2T6BSC2</accession>
<dbReference type="Proteomes" id="UP000244090">
    <property type="component" value="Unassembled WGS sequence"/>
</dbReference>
<dbReference type="EMBL" id="QBKT01000011">
    <property type="protein sequence ID" value="PTX58954.1"/>
    <property type="molecule type" value="Genomic_DNA"/>
</dbReference>
<evidence type="ECO:0000313" key="2">
    <source>
        <dbReference type="Proteomes" id="UP000244090"/>
    </source>
</evidence>
<comment type="caution">
    <text evidence="1">The sequence shown here is derived from an EMBL/GenBank/DDBJ whole genome shotgun (WGS) entry which is preliminary data.</text>
</comment>